<keyword evidence="4" id="KW-1185">Reference proteome</keyword>
<organism evidence="3 4">
    <name type="scientific">Tegillarca granosa</name>
    <name type="common">Malaysian cockle</name>
    <name type="synonym">Anadara granosa</name>
    <dbReference type="NCBI Taxonomy" id="220873"/>
    <lineage>
        <taxon>Eukaryota</taxon>
        <taxon>Metazoa</taxon>
        <taxon>Spiralia</taxon>
        <taxon>Lophotrochozoa</taxon>
        <taxon>Mollusca</taxon>
        <taxon>Bivalvia</taxon>
        <taxon>Autobranchia</taxon>
        <taxon>Pteriomorphia</taxon>
        <taxon>Arcoida</taxon>
        <taxon>Arcoidea</taxon>
        <taxon>Arcidae</taxon>
        <taxon>Tegillarca</taxon>
    </lineage>
</organism>
<name>A0ABQ9FAW6_TEGGR</name>
<sequence>MTSERRVGLDVYLCWTGFVLLLSYFIHVSQPEEFMGLVATRVARNTKTMSGCTSKIMETHYKARCNLYPREKDVFRFPVPDDKVKWSVDFPEYKPTNFTSSKVLSKPGTEKKKLNRISHHGKYEVIDGVPRNPVGRTGLRGRGCLGRYGPNHAADPIVTRWLRDTNGDVIKDGHGKPVLEFVAIQRQDCGEWALPGGMVEAGEKVSLTIKREFGEEAMSYLEASDEEKNKISEAIDDLFKNGLEVYSGYVDDPRNTDNCWMETVAVNFHDENGNSVSKIALKAGDDAVGVKWVVLNKDIKLYASHSHLMEQVATKRNASWERPSSEQMQKT</sequence>
<dbReference type="CDD" id="cd03670">
    <property type="entry name" value="NUDIX_ADPRase_Nudt9"/>
    <property type="match status" value="1"/>
</dbReference>
<accession>A0ABQ9FAW6</accession>
<evidence type="ECO:0000313" key="4">
    <source>
        <dbReference type="Proteomes" id="UP001217089"/>
    </source>
</evidence>
<evidence type="ECO:0000259" key="2">
    <source>
        <dbReference type="PROSITE" id="PS51462"/>
    </source>
</evidence>
<keyword evidence="1" id="KW-1133">Transmembrane helix</keyword>
<evidence type="ECO:0000256" key="1">
    <source>
        <dbReference type="SAM" id="Phobius"/>
    </source>
</evidence>
<keyword evidence="1" id="KW-0472">Membrane</keyword>
<dbReference type="SUPFAM" id="SSF55811">
    <property type="entry name" value="Nudix"/>
    <property type="match status" value="1"/>
</dbReference>
<dbReference type="InterPro" id="IPR015797">
    <property type="entry name" value="NUDIX_hydrolase-like_dom_sf"/>
</dbReference>
<gene>
    <name evidence="3" type="ORF">KUTeg_010360</name>
</gene>
<dbReference type="PROSITE" id="PS51462">
    <property type="entry name" value="NUDIX"/>
    <property type="match status" value="1"/>
</dbReference>
<comment type="caution">
    <text evidence="3">The sequence shown here is derived from an EMBL/GenBank/DDBJ whole genome shotgun (WGS) entry which is preliminary data.</text>
</comment>
<dbReference type="Pfam" id="PF00293">
    <property type="entry name" value="NUDIX"/>
    <property type="match status" value="1"/>
</dbReference>
<protein>
    <recommendedName>
        <fullName evidence="2">Nudix hydrolase domain-containing protein</fullName>
    </recommendedName>
</protein>
<dbReference type="Proteomes" id="UP001217089">
    <property type="component" value="Unassembled WGS sequence"/>
</dbReference>
<reference evidence="3 4" key="1">
    <citation type="submission" date="2022-12" db="EMBL/GenBank/DDBJ databases">
        <title>Chromosome-level genome of Tegillarca granosa.</title>
        <authorList>
            <person name="Kim J."/>
        </authorList>
    </citation>
    <scope>NUCLEOTIDE SEQUENCE [LARGE SCALE GENOMIC DNA]</scope>
    <source>
        <strain evidence="3">Teg-2019</strain>
        <tissue evidence="3">Adductor muscle</tissue>
    </source>
</reference>
<evidence type="ECO:0000313" key="3">
    <source>
        <dbReference type="EMBL" id="KAJ8312987.1"/>
    </source>
</evidence>
<dbReference type="PANTHER" id="PTHR13030">
    <property type="entry name" value="NUDIX HYDROLASE"/>
    <property type="match status" value="1"/>
</dbReference>
<dbReference type="PANTHER" id="PTHR13030:SF8">
    <property type="entry name" value="ADP-RIBOSE PYROPHOSPHATASE, MITOCHONDRIAL"/>
    <property type="match status" value="1"/>
</dbReference>
<dbReference type="EMBL" id="JARBDR010000440">
    <property type="protein sequence ID" value="KAJ8312987.1"/>
    <property type="molecule type" value="Genomic_DNA"/>
</dbReference>
<dbReference type="Gene3D" id="3.90.79.10">
    <property type="entry name" value="Nucleoside Triphosphate Pyrophosphohydrolase"/>
    <property type="match status" value="1"/>
</dbReference>
<dbReference type="InterPro" id="IPR000086">
    <property type="entry name" value="NUDIX_hydrolase_dom"/>
</dbReference>
<feature type="transmembrane region" description="Helical" evidence="1">
    <location>
        <begin position="7"/>
        <end position="26"/>
    </location>
</feature>
<proteinExistence type="predicted"/>
<keyword evidence="1" id="KW-0812">Transmembrane</keyword>
<dbReference type="InterPro" id="IPR039989">
    <property type="entry name" value="NUDT9"/>
</dbReference>
<feature type="domain" description="Nudix hydrolase" evidence="2">
    <location>
        <begin position="161"/>
        <end position="315"/>
    </location>
</feature>
<dbReference type="Pfam" id="PF25969">
    <property type="entry name" value="NUDT9_N"/>
    <property type="match status" value="1"/>
</dbReference>